<organism evidence="7 8">
    <name type="scientific">Syntrophobotulus glycolicus (strain DSM 8271 / FlGlyR)</name>
    <dbReference type="NCBI Taxonomy" id="645991"/>
    <lineage>
        <taxon>Bacteria</taxon>
        <taxon>Bacillati</taxon>
        <taxon>Bacillota</taxon>
        <taxon>Clostridia</taxon>
        <taxon>Eubacteriales</taxon>
        <taxon>Desulfitobacteriaceae</taxon>
        <taxon>Syntrophobotulus</taxon>
    </lineage>
</organism>
<sequence>MFEPRILIVSSKFGGGHYQAGEALAEGLRSMLPKDAQIRHCDYGSFFPKGTDFLMRTAYLKMVKNTPSIWGKIFKYTNTTHAENKYRNFVKGFRQKSFIHYIREMEPDIIVNTHFMSAGVLAELKRKGLIKVPLVTVVTDYVIHGMWIHPGIDLYIVGCRQVQEKLIEAGIKEESIMITGIPIRLEFEQDLDKEELRKKLGFDPNKTTILFMGGAYGPTSKATEIIKAINRLNPRLQLQFLIVAGKDEEYYQALKQSEKECLFPLKCLGYVNYVEELMAASDLLVSKGGALTISEALTLGLPILMFKPIPGQEDGNAEFVESTGGGMTVLSSEELTRVLQYLSQNPGILREMSKLAGSALPNCSSQKAARAIINLREKERVSKEQVIGG</sequence>
<dbReference type="GO" id="GO:0016020">
    <property type="term" value="C:membrane"/>
    <property type="evidence" value="ECO:0007669"/>
    <property type="project" value="UniProtKB-SubCell"/>
</dbReference>
<reference evidence="7 8" key="1">
    <citation type="journal article" date="2011" name="Stand. Genomic Sci.">
        <title>Complete genome sequence of Syntrophobotulus glycolicus type strain (FlGlyR).</title>
        <authorList>
            <person name="Han C."/>
            <person name="Mwirichia R."/>
            <person name="Chertkov O."/>
            <person name="Held B."/>
            <person name="Lapidus A."/>
            <person name="Nolan M."/>
            <person name="Lucas S."/>
            <person name="Hammon N."/>
            <person name="Deshpande S."/>
            <person name="Cheng J.F."/>
            <person name="Tapia R."/>
            <person name="Goodwin L."/>
            <person name="Pitluck S."/>
            <person name="Huntemann M."/>
            <person name="Liolios K."/>
            <person name="Ivanova N."/>
            <person name="Pagani I."/>
            <person name="Mavromatis K."/>
            <person name="Ovchinikova G."/>
            <person name="Pati A."/>
            <person name="Chen A."/>
            <person name="Palaniappan K."/>
            <person name="Land M."/>
            <person name="Hauser L."/>
            <person name="Brambilla E.M."/>
            <person name="Rohde M."/>
            <person name="Spring S."/>
            <person name="Sikorski J."/>
            <person name="Goker M."/>
            <person name="Woyke T."/>
            <person name="Bristow J."/>
            <person name="Eisen J.A."/>
            <person name="Markowitz V."/>
            <person name="Hugenholtz P."/>
            <person name="Kyrpides N.C."/>
            <person name="Klenk H.P."/>
            <person name="Detter J.C."/>
        </authorList>
    </citation>
    <scope>NUCLEOTIDE SEQUENCE [LARGE SCALE GENOMIC DNA]</scope>
    <source>
        <strain evidence="8">DSM 8271 / FlGlyR</strain>
    </source>
</reference>
<gene>
    <name evidence="7" type="ordered locus">Sgly_2492</name>
</gene>
<evidence type="ECO:0000256" key="3">
    <source>
        <dbReference type="ARBA" id="ARBA00022676"/>
    </source>
</evidence>
<keyword evidence="3 7" id="KW-0328">Glycosyltransferase</keyword>
<name>F0SVZ3_SYNGF</name>
<proteinExistence type="inferred from homology"/>
<dbReference type="HOGENOM" id="CLU_028367_0_1_9"/>
<dbReference type="AlphaFoldDB" id="F0SVZ3"/>
<dbReference type="Gene3D" id="3.40.50.2000">
    <property type="entry name" value="Glycogen Phosphorylase B"/>
    <property type="match status" value="1"/>
</dbReference>
<dbReference type="GO" id="GO:0009247">
    <property type="term" value="P:glycolipid biosynthetic process"/>
    <property type="evidence" value="ECO:0007669"/>
    <property type="project" value="InterPro"/>
</dbReference>
<evidence type="ECO:0000313" key="8">
    <source>
        <dbReference type="Proteomes" id="UP000007488"/>
    </source>
</evidence>
<dbReference type="EMBL" id="CP002547">
    <property type="protein sequence ID" value="ADY56777.1"/>
    <property type="molecule type" value="Genomic_DNA"/>
</dbReference>
<keyword evidence="4 7" id="KW-0808">Transferase</keyword>
<evidence type="ECO:0000259" key="6">
    <source>
        <dbReference type="Pfam" id="PF06925"/>
    </source>
</evidence>
<evidence type="ECO:0000256" key="4">
    <source>
        <dbReference type="ARBA" id="ARBA00022679"/>
    </source>
</evidence>
<comment type="similarity">
    <text evidence="2">Belongs to the glycosyltransferase 28 family.</text>
</comment>
<evidence type="ECO:0000256" key="1">
    <source>
        <dbReference type="ARBA" id="ARBA00004370"/>
    </source>
</evidence>
<dbReference type="PANTHER" id="PTHR43025">
    <property type="entry name" value="MONOGALACTOSYLDIACYLGLYCEROL SYNTHASE"/>
    <property type="match status" value="1"/>
</dbReference>
<evidence type="ECO:0000256" key="2">
    <source>
        <dbReference type="ARBA" id="ARBA00006962"/>
    </source>
</evidence>
<dbReference type="InterPro" id="IPR009695">
    <property type="entry name" value="Diacylglyc_glucosyltr_N"/>
</dbReference>
<feature type="domain" description="Diacylglycerol glucosyltransferase N-terminal" evidence="6">
    <location>
        <begin position="17"/>
        <end position="183"/>
    </location>
</feature>
<dbReference type="EC" id="2.4.1.46" evidence="7"/>
<evidence type="ECO:0000259" key="5">
    <source>
        <dbReference type="Pfam" id="PF04101"/>
    </source>
</evidence>
<keyword evidence="8" id="KW-1185">Reference proteome</keyword>
<feature type="domain" description="Glycosyl transferase family 28 C-terminal" evidence="5">
    <location>
        <begin position="208"/>
        <end position="353"/>
    </location>
</feature>
<dbReference type="KEGG" id="sgy:Sgly_2492"/>
<dbReference type="InterPro" id="IPR007235">
    <property type="entry name" value="Glyco_trans_28_C"/>
</dbReference>
<dbReference type="PANTHER" id="PTHR43025:SF3">
    <property type="entry name" value="MONOGALACTOSYLDIACYLGLYCEROL SYNTHASE 1, CHLOROPLASTIC"/>
    <property type="match status" value="1"/>
</dbReference>
<dbReference type="Pfam" id="PF04101">
    <property type="entry name" value="Glyco_tran_28_C"/>
    <property type="match status" value="1"/>
</dbReference>
<dbReference type="Pfam" id="PF06925">
    <property type="entry name" value="MGDG_synth"/>
    <property type="match status" value="1"/>
</dbReference>
<dbReference type="InterPro" id="IPR050519">
    <property type="entry name" value="Glycosyltransf_28_UgtP"/>
</dbReference>
<evidence type="ECO:0000313" key="7">
    <source>
        <dbReference type="EMBL" id="ADY56777.1"/>
    </source>
</evidence>
<dbReference type="RefSeq" id="WP_013625642.1">
    <property type="nucleotide sequence ID" value="NC_015172.1"/>
</dbReference>
<protein>
    <submittedName>
        <fullName evidence="7">Monogalactosyldiacylglycerol synthase</fullName>
        <ecNumber evidence="7">2.4.1.46</ecNumber>
    </submittedName>
</protein>
<dbReference type="OrthoDB" id="9815663at2"/>
<reference evidence="8" key="2">
    <citation type="submission" date="2011-02" db="EMBL/GenBank/DDBJ databases">
        <title>The complete genome of Syntrophobotulus glycolicus DSM 8271.</title>
        <authorList>
            <person name="Lucas S."/>
            <person name="Copeland A."/>
            <person name="Lapidus A."/>
            <person name="Bruce D."/>
            <person name="Goodwin L."/>
            <person name="Pitluck S."/>
            <person name="Kyrpides N."/>
            <person name="Mavromatis K."/>
            <person name="Pagani I."/>
            <person name="Ivanova N."/>
            <person name="Mikhailova N."/>
            <person name="Chertkov O."/>
            <person name="Held B."/>
            <person name="Detter J.C."/>
            <person name="Tapia R."/>
            <person name="Han C."/>
            <person name="Land M."/>
            <person name="Hauser L."/>
            <person name="Markowitz V."/>
            <person name="Cheng J.-F."/>
            <person name="Hugenholtz P."/>
            <person name="Woyke T."/>
            <person name="Wu D."/>
            <person name="Spring S."/>
            <person name="Schroeder M."/>
            <person name="Brambilla E."/>
            <person name="Klenk H.-P."/>
            <person name="Eisen J.A."/>
        </authorList>
    </citation>
    <scope>NUCLEOTIDE SEQUENCE [LARGE SCALE GENOMIC DNA]</scope>
    <source>
        <strain evidence="8">DSM 8271 / FlGlyR</strain>
    </source>
</reference>
<dbReference type="GO" id="GO:0046509">
    <property type="term" value="F:1,2-diacylglycerol 3-beta-galactosyltransferase activity"/>
    <property type="evidence" value="ECO:0007669"/>
    <property type="project" value="UniProtKB-EC"/>
</dbReference>
<dbReference type="STRING" id="645991.Sgly_2492"/>
<dbReference type="eggNOG" id="COG0707">
    <property type="taxonomic scope" value="Bacteria"/>
</dbReference>
<comment type="subcellular location">
    <subcellularLocation>
        <location evidence="1">Membrane</location>
    </subcellularLocation>
</comment>
<accession>F0SVZ3</accession>
<dbReference type="Proteomes" id="UP000007488">
    <property type="component" value="Chromosome"/>
</dbReference>
<dbReference type="SUPFAM" id="SSF53756">
    <property type="entry name" value="UDP-Glycosyltransferase/glycogen phosphorylase"/>
    <property type="match status" value="1"/>
</dbReference>